<comment type="caution">
    <text evidence="2">The sequence shown here is derived from an EMBL/GenBank/DDBJ whole genome shotgun (WGS) entry which is preliminary data.</text>
</comment>
<protein>
    <submittedName>
        <fullName evidence="2">7774_t:CDS:1</fullName>
    </submittedName>
</protein>
<reference evidence="2" key="1">
    <citation type="submission" date="2021-06" db="EMBL/GenBank/DDBJ databases">
        <authorList>
            <person name="Kallberg Y."/>
            <person name="Tangrot J."/>
            <person name="Rosling A."/>
        </authorList>
    </citation>
    <scope>NUCLEOTIDE SEQUENCE</scope>
    <source>
        <strain evidence="2">BR232B</strain>
    </source>
</reference>
<gene>
    <name evidence="2" type="ORF">PBRASI_LOCUS5683</name>
</gene>
<name>A0A9N9BGD4_9GLOM</name>
<proteinExistence type="predicted"/>
<evidence type="ECO:0000256" key="1">
    <source>
        <dbReference type="SAM" id="MobiDB-lite"/>
    </source>
</evidence>
<accession>A0A9N9BGD4</accession>
<keyword evidence="3" id="KW-1185">Reference proteome</keyword>
<dbReference type="EMBL" id="CAJVPI010000687">
    <property type="protein sequence ID" value="CAG8562858.1"/>
    <property type="molecule type" value="Genomic_DNA"/>
</dbReference>
<sequence>MRLPHSRAEVRQTNKKTDRVYRGGQKILKDWVLLKAQEGRGVIYRELEEKYPSLLPLLAGPRDKEAQTTADMNISTTTSSVPSAPKPSTLPAHTLTPSSTTSPTITDSPIEVGSRRNRHHS</sequence>
<feature type="compositionally biased region" description="Polar residues" evidence="1">
    <location>
        <begin position="67"/>
        <end position="82"/>
    </location>
</feature>
<evidence type="ECO:0000313" key="2">
    <source>
        <dbReference type="EMBL" id="CAG8562858.1"/>
    </source>
</evidence>
<dbReference type="Proteomes" id="UP000789739">
    <property type="component" value="Unassembled WGS sequence"/>
</dbReference>
<feature type="region of interest" description="Disordered" evidence="1">
    <location>
        <begin position="62"/>
        <end position="121"/>
    </location>
</feature>
<organism evidence="2 3">
    <name type="scientific">Paraglomus brasilianum</name>
    <dbReference type="NCBI Taxonomy" id="144538"/>
    <lineage>
        <taxon>Eukaryota</taxon>
        <taxon>Fungi</taxon>
        <taxon>Fungi incertae sedis</taxon>
        <taxon>Mucoromycota</taxon>
        <taxon>Glomeromycotina</taxon>
        <taxon>Glomeromycetes</taxon>
        <taxon>Paraglomerales</taxon>
        <taxon>Paraglomeraceae</taxon>
        <taxon>Paraglomus</taxon>
    </lineage>
</organism>
<feature type="compositionally biased region" description="Low complexity" evidence="1">
    <location>
        <begin position="87"/>
        <end position="109"/>
    </location>
</feature>
<evidence type="ECO:0000313" key="3">
    <source>
        <dbReference type="Proteomes" id="UP000789739"/>
    </source>
</evidence>
<dbReference type="AlphaFoldDB" id="A0A9N9BGD4"/>